<evidence type="ECO:0000313" key="4">
    <source>
        <dbReference type="Proteomes" id="UP000004810"/>
    </source>
</evidence>
<protein>
    <submittedName>
        <fullName evidence="3">Uncharacterized protein</fullName>
    </submittedName>
</protein>
<dbReference type="EMBL" id="ADBV01000462">
    <property type="protein sequence ID" value="EJW87202.1"/>
    <property type="molecule type" value="Genomic_DNA"/>
</dbReference>
<organism evidence="3 4">
    <name type="scientific">Wuchereria bancrofti</name>
    <dbReference type="NCBI Taxonomy" id="6293"/>
    <lineage>
        <taxon>Eukaryota</taxon>
        <taxon>Metazoa</taxon>
        <taxon>Ecdysozoa</taxon>
        <taxon>Nematoda</taxon>
        <taxon>Chromadorea</taxon>
        <taxon>Rhabditida</taxon>
        <taxon>Spirurina</taxon>
        <taxon>Spiruromorpha</taxon>
        <taxon>Filarioidea</taxon>
        <taxon>Onchocercidae</taxon>
        <taxon>Wuchereria</taxon>
    </lineage>
</organism>
<gene>
    <name evidence="3" type="ORF">WUBG_01888</name>
</gene>
<comment type="caution">
    <text evidence="3">The sequence shown here is derived from an EMBL/GenBank/DDBJ whole genome shotgun (WGS) entry which is preliminary data.</text>
</comment>
<keyword evidence="2" id="KW-0812">Transmembrane</keyword>
<keyword evidence="2" id="KW-0472">Membrane</keyword>
<keyword evidence="2" id="KW-1133">Transmembrane helix</keyword>
<feature type="compositionally biased region" description="Basic residues" evidence="1">
    <location>
        <begin position="73"/>
        <end position="86"/>
    </location>
</feature>
<name>J9FC90_WUCBA</name>
<reference evidence="4" key="1">
    <citation type="submission" date="2012-08" db="EMBL/GenBank/DDBJ databases">
        <title>The Genome Sequence of Wuchereria bancrofti.</title>
        <authorList>
            <person name="Nutman T.B."/>
            <person name="Fink D.L."/>
            <person name="Russ C."/>
            <person name="Young S."/>
            <person name="Zeng Q."/>
            <person name="Koehrsen M."/>
            <person name="Alvarado L."/>
            <person name="Berlin A."/>
            <person name="Chapman S.B."/>
            <person name="Chen Z."/>
            <person name="Freedman E."/>
            <person name="Gellesch M."/>
            <person name="Goldberg J."/>
            <person name="Griggs A."/>
            <person name="Gujja S."/>
            <person name="Heilman E.R."/>
            <person name="Heiman D."/>
            <person name="Hepburn T."/>
            <person name="Howarth C."/>
            <person name="Jen D."/>
            <person name="Larson L."/>
            <person name="Lewis B."/>
            <person name="Mehta T."/>
            <person name="Park D."/>
            <person name="Pearson M."/>
            <person name="Roberts A."/>
            <person name="Saif S."/>
            <person name="Shea T."/>
            <person name="Shenoy N."/>
            <person name="Sisk P."/>
            <person name="Stolte C."/>
            <person name="Sykes S."/>
            <person name="Walk T."/>
            <person name="White J."/>
            <person name="Yandava C."/>
            <person name="Haas B."/>
            <person name="Henn M.R."/>
            <person name="Nusbaum C."/>
            <person name="Birren B."/>
        </authorList>
    </citation>
    <scope>NUCLEOTIDE SEQUENCE [LARGE SCALE GENOMIC DNA]</scope>
    <source>
        <strain evidence="4">NA</strain>
    </source>
</reference>
<evidence type="ECO:0000313" key="3">
    <source>
        <dbReference type="EMBL" id="EJW87202.1"/>
    </source>
</evidence>
<dbReference type="AlphaFoldDB" id="J9FC90"/>
<dbReference type="Proteomes" id="UP000004810">
    <property type="component" value="Unassembled WGS sequence"/>
</dbReference>
<accession>J9FC90</accession>
<sequence length="148" mass="17163">MGRRKSSSSQFGELSSEEKFTTLFYGFRSQLAAYIKDARIHWASFSLVVDGRYRGMERRWKREGVSYYSDRSSRRRGRQRQRRRRQGGGGRMYWQGCLQGCSQPCMLQSALLYHPDRGSIARPIIIIIIILIILSLGALQMVPFTSPY</sequence>
<feature type="region of interest" description="Disordered" evidence="1">
    <location>
        <begin position="71"/>
        <end position="90"/>
    </location>
</feature>
<proteinExistence type="predicted"/>
<feature type="transmembrane region" description="Helical" evidence="2">
    <location>
        <begin position="124"/>
        <end position="142"/>
    </location>
</feature>
<evidence type="ECO:0000256" key="1">
    <source>
        <dbReference type="SAM" id="MobiDB-lite"/>
    </source>
</evidence>
<evidence type="ECO:0000256" key="2">
    <source>
        <dbReference type="SAM" id="Phobius"/>
    </source>
</evidence>